<accession>A0A840R6Z2</accession>
<dbReference type="EMBL" id="JACHHW010000006">
    <property type="protein sequence ID" value="MBB5188162.1"/>
    <property type="molecule type" value="Genomic_DNA"/>
</dbReference>
<dbReference type="AlphaFoldDB" id="A0A840R6Z2"/>
<name>A0A840R6Z2_9GAMM</name>
<sequence>MKRNLMVLLFALMALTSLAQAAALEEAYHSMCEKLKSCALTDVAESDLSPEMRAMILQSMEGACVSIQQQFANVASAHPLYAPASACMESMAALSCDEITSRGDQSTPECARYEKMVTTTP</sequence>
<keyword evidence="1" id="KW-0732">Signal</keyword>
<organism evidence="2 3">
    <name type="scientific">Zhongshania antarctica</name>
    <dbReference type="NCBI Taxonomy" id="641702"/>
    <lineage>
        <taxon>Bacteria</taxon>
        <taxon>Pseudomonadati</taxon>
        <taxon>Pseudomonadota</taxon>
        <taxon>Gammaproteobacteria</taxon>
        <taxon>Cellvibrionales</taxon>
        <taxon>Spongiibacteraceae</taxon>
        <taxon>Zhongshania</taxon>
    </lineage>
</organism>
<evidence type="ECO:0000256" key="1">
    <source>
        <dbReference type="SAM" id="SignalP"/>
    </source>
</evidence>
<keyword evidence="3" id="KW-1185">Reference proteome</keyword>
<proteinExistence type="predicted"/>
<dbReference type="Proteomes" id="UP000536640">
    <property type="component" value="Unassembled WGS sequence"/>
</dbReference>
<evidence type="ECO:0000313" key="3">
    <source>
        <dbReference type="Proteomes" id="UP000536640"/>
    </source>
</evidence>
<protein>
    <submittedName>
        <fullName evidence="2">Uncharacterized protein</fullName>
    </submittedName>
</protein>
<feature type="chain" id="PRO_5032846454" evidence="1">
    <location>
        <begin position="22"/>
        <end position="121"/>
    </location>
</feature>
<feature type="signal peptide" evidence="1">
    <location>
        <begin position="1"/>
        <end position="21"/>
    </location>
</feature>
<evidence type="ECO:0000313" key="2">
    <source>
        <dbReference type="EMBL" id="MBB5188162.1"/>
    </source>
</evidence>
<gene>
    <name evidence="2" type="ORF">HNQ57_002441</name>
</gene>
<dbReference type="RefSeq" id="WP_184463291.1">
    <property type="nucleotide sequence ID" value="NZ_JACHHW010000006.1"/>
</dbReference>
<comment type="caution">
    <text evidence="2">The sequence shown here is derived from an EMBL/GenBank/DDBJ whole genome shotgun (WGS) entry which is preliminary data.</text>
</comment>
<reference evidence="2 3" key="1">
    <citation type="submission" date="2020-08" db="EMBL/GenBank/DDBJ databases">
        <title>Genomic Encyclopedia of Type Strains, Phase IV (KMG-IV): sequencing the most valuable type-strain genomes for metagenomic binning, comparative biology and taxonomic classification.</title>
        <authorList>
            <person name="Goeker M."/>
        </authorList>
    </citation>
    <scope>NUCLEOTIDE SEQUENCE [LARGE SCALE GENOMIC DNA]</scope>
    <source>
        <strain evidence="2 3">DSM 25701</strain>
    </source>
</reference>